<gene>
    <name evidence="1" type="ORF">SAMN02745784_02761</name>
</gene>
<evidence type="ECO:0000313" key="1">
    <source>
        <dbReference type="EMBL" id="SHF09059.1"/>
    </source>
</evidence>
<protein>
    <submittedName>
        <fullName evidence="1">Uncharacterized protein</fullName>
    </submittedName>
</protein>
<proteinExistence type="predicted"/>
<accession>A0A1M4YT96</accession>
<dbReference type="AlphaFoldDB" id="A0A1M4YT96"/>
<keyword evidence="2" id="KW-1185">Reference proteome</keyword>
<name>A0A1M4YT96_9FIRM</name>
<dbReference type="EMBL" id="FQTY01000019">
    <property type="protein sequence ID" value="SHF09059.1"/>
    <property type="molecule type" value="Genomic_DNA"/>
</dbReference>
<sequence length="91" mass="10717">MLFNNIVEKRFVKDGVHKSILEMTADEYNKVYNGEYSEKIASEIINHHLERRGDDGRATNIQIEHEDNSNMVRIYANINYLGNDHTRYGMR</sequence>
<evidence type="ECO:0000313" key="2">
    <source>
        <dbReference type="Proteomes" id="UP000184114"/>
    </source>
</evidence>
<organism evidence="1 2">
    <name type="scientific">Tissierella praeacuta DSM 18095</name>
    <dbReference type="NCBI Taxonomy" id="1123404"/>
    <lineage>
        <taxon>Bacteria</taxon>
        <taxon>Bacillati</taxon>
        <taxon>Bacillota</taxon>
        <taxon>Tissierellia</taxon>
        <taxon>Tissierellales</taxon>
        <taxon>Tissierellaceae</taxon>
        <taxon>Tissierella</taxon>
    </lineage>
</organism>
<dbReference type="STRING" id="1123404.SAMN02745784_02761"/>
<dbReference type="RefSeq" id="WP_072977318.1">
    <property type="nucleotide sequence ID" value="NZ_FQTY01000019.1"/>
</dbReference>
<dbReference type="GeneID" id="90994689"/>
<dbReference type="Proteomes" id="UP000184114">
    <property type="component" value="Unassembled WGS sequence"/>
</dbReference>
<reference evidence="2" key="1">
    <citation type="submission" date="2016-11" db="EMBL/GenBank/DDBJ databases">
        <authorList>
            <person name="Varghese N."/>
            <person name="Submissions S."/>
        </authorList>
    </citation>
    <scope>NUCLEOTIDE SEQUENCE [LARGE SCALE GENOMIC DNA]</scope>
    <source>
        <strain evidence="2">DSM 18095</strain>
    </source>
</reference>